<keyword evidence="1" id="KW-0548">Nucleotidyltransferase</keyword>
<dbReference type="PANTHER" id="PTHR33067">
    <property type="entry name" value="RNA-DIRECTED DNA POLYMERASE-RELATED"/>
    <property type="match status" value="1"/>
</dbReference>
<reference evidence="1" key="1">
    <citation type="journal article" date="2022" name="Int. J. Mol. Sci.">
        <title>Draft Genome of Tanacetum Coccineum: Genomic Comparison of Closely Related Tanacetum-Family Plants.</title>
        <authorList>
            <person name="Yamashiro T."/>
            <person name="Shiraishi A."/>
            <person name="Nakayama K."/>
            <person name="Satake H."/>
        </authorList>
    </citation>
    <scope>NUCLEOTIDE SEQUENCE</scope>
</reference>
<reference evidence="1" key="2">
    <citation type="submission" date="2022-01" db="EMBL/GenBank/DDBJ databases">
        <authorList>
            <person name="Yamashiro T."/>
            <person name="Shiraishi A."/>
            <person name="Satake H."/>
            <person name="Nakayama K."/>
        </authorList>
    </citation>
    <scope>NUCLEOTIDE SEQUENCE</scope>
</reference>
<keyword evidence="1" id="KW-0695">RNA-directed DNA polymerase</keyword>
<dbReference type="EMBL" id="BQNB010017760">
    <property type="protein sequence ID" value="GJT66924.1"/>
    <property type="molecule type" value="Genomic_DNA"/>
</dbReference>
<dbReference type="PANTHER" id="PTHR33067:SF9">
    <property type="entry name" value="RNA-DIRECTED DNA POLYMERASE"/>
    <property type="match status" value="1"/>
</dbReference>
<protein>
    <submittedName>
        <fullName evidence="1">Reverse transcriptase domain-containing protein</fullName>
    </submittedName>
</protein>
<sequence length="242" mass="27914">MDGINIDDLTIEQYLRLTQEHQTPSMVKKVDDMTIAEYVEYEERIKRQYNIGAFNEEAGYTTDEESVMSEHEAINPVHVVNTQSFKEELSSEEDLDECRVVHKNKNIKVVEADLKNSSEAMEDTVNNDSLTSNFPLLEELNPGSFLLPFIINNYNSYDMANIHVSNNVMRRSIYEYLKPDNLWGATVSVKMDDMTQQETLGTVKNVLVKIHKFEFPCDFVVTDMPENLGEMIILGRQPFMPR</sequence>
<evidence type="ECO:0000313" key="1">
    <source>
        <dbReference type="EMBL" id="GJT66924.1"/>
    </source>
</evidence>
<dbReference type="Proteomes" id="UP001151760">
    <property type="component" value="Unassembled WGS sequence"/>
</dbReference>
<dbReference type="InterPro" id="IPR021109">
    <property type="entry name" value="Peptidase_aspartic_dom_sf"/>
</dbReference>
<comment type="caution">
    <text evidence="1">The sequence shown here is derived from an EMBL/GenBank/DDBJ whole genome shotgun (WGS) entry which is preliminary data.</text>
</comment>
<organism evidence="1 2">
    <name type="scientific">Tanacetum coccineum</name>
    <dbReference type="NCBI Taxonomy" id="301880"/>
    <lineage>
        <taxon>Eukaryota</taxon>
        <taxon>Viridiplantae</taxon>
        <taxon>Streptophyta</taxon>
        <taxon>Embryophyta</taxon>
        <taxon>Tracheophyta</taxon>
        <taxon>Spermatophyta</taxon>
        <taxon>Magnoliopsida</taxon>
        <taxon>eudicotyledons</taxon>
        <taxon>Gunneridae</taxon>
        <taxon>Pentapetalae</taxon>
        <taxon>asterids</taxon>
        <taxon>campanulids</taxon>
        <taxon>Asterales</taxon>
        <taxon>Asteraceae</taxon>
        <taxon>Asteroideae</taxon>
        <taxon>Anthemideae</taxon>
        <taxon>Anthemidinae</taxon>
        <taxon>Tanacetum</taxon>
    </lineage>
</organism>
<dbReference type="Gene3D" id="2.40.70.10">
    <property type="entry name" value="Acid Proteases"/>
    <property type="match status" value="1"/>
</dbReference>
<accession>A0ABQ5FUM4</accession>
<keyword evidence="2" id="KW-1185">Reference proteome</keyword>
<proteinExistence type="predicted"/>
<gene>
    <name evidence="1" type="ORF">Tco_1018404</name>
</gene>
<name>A0ABQ5FUM4_9ASTR</name>
<keyword evidence="1" id="KW-0808">Transferase</keyword>
<dbReference type="GO" id="GO:0003964">
    <property type="term" value="F:RNA-directed DNA polymerase activity"/>
    <property type="evidence" value="ECO:0007669"/>
    <property type="project" value="UniProtKB-KW"/>
</dbReference>
<evidence type="ECO:0000313" key="2">
    <source>
        <dbReference type="Proteomes" id="UP001151760"/>
    </source>
</evidence>